<evidence type="ECO:0000313" key="2">
    <source>
        <dbReference type="Proteomes" id="UP000287533"/>
    </source>
</evidence>
<dbReference type="OrthoDB" id="9795689at2"/>
<dbReference type="SUPFAM" id="SSF117987">
    <property type="entry name" value="CRISPR-associated protein"/>
    <property type="match status" value="2"/>
</dbReference>
<keyword evidence="2" id="KW-1185">Reference proteome</keyword>
<dbReference type="EMBL" id="QXGL01000001">
    <property type="protein sequence ID" value="RSX53793.1"/>
    <property type="molecule type" value="Genomic_DNA"/>
</dbReference>
<dbReference type="Pfam" id="PF08798">
    <property type="entry name" value="CRISPR_assoc"/>
    <property type="match status" value="1"/>
</dbReference>
<accession>A0A430FLL2</accession>
<reference evidence="1 2" key="1">
    <citation type="submission" date="2018-09" db="EMBL/GenBank/DDBJ databases">
        <title>Characterization of the phylogenetic diversity of five novel species belonging to the genus Bifidobacterium.</title>
        <authorList>
            <person name="Lugli G.A."/>
            <person name="Duranti S."/>
            <person name="Milani C."/>
        </authorList>
    </citation>
    <scope>NUCLEOTIDE SEQUENCE [LARGE SCALE GENOMIC DNA]</scope>
    <source>
        <strain evidence="1 2">2034B</strain>
    </source>
</reference>
<dbReference type="Gene3D" id="3.30.70.1200">
    <property type="entry name" value="Crispr-associated protein, domain 1"/>
    <property type="match status" value="1"/>
</dbReference>
<evidence type="ECO:0000313" key="1">
    <source>
        <dbReference type="EMBL" id="RSX53793.1"/>
    </source>
</evidence>
<sequence length="234" mass="26240">MFISRVPLNTAREGARQLITSPYRTHAAVESAFPPGSVRDGEEGRILWRLDTLPQDHSVWLYVVSPQAPDFTHIIEQAGWPMQAQWESKDYTPLLSRIAVGQQWQFRLRANPVRKARVDKGLRPKANGEGIIGTIQGHVTAEQQRNWLIARAETHGFSIMLDDNGDPSVIVSQRHRERFQRDGQTVTLATAVFDGRLTVTDADLFRHTLCHGIGRAKGFGCGLMTIAPIRKPQS</sequence>
<comment type="caution">
    <text evidence="1">The sequence shown here is derived from an EMBL/GenBank/DDBJ whole genome shotgun (WGS) entry which is preliminary data.</text>
</comment>
<dbReference type="Gene3D" id="3.30.70.1210">
    <property type="entry name" value="Crispr-associated protein, domain 2"/>
    <property type="match status" value="1"/>
</dbReference>
<organism evidence="1 2">
    <name type="scientific">Bifidobacterium goeldii</name>
    <dbReference type="NCBI Taxonomy" id="2306975"/>
    <lineage>
        <taxon>Bacteria</taxon>
        <taxon>Bacillati</taxon>
        <taxon>Actinomycetota</taxon>
        <taxon>Actinomycetes</taxon>
        <taxon>Bifidobacteriales</taxon>
        <taxon>Bifidobacteriaceae</taxon>
        <taxon>Bifidobacterium</taxon>
    </lineage>
</organism>
<dbReference type="NCBIfam" id="TIGR01907">
    <property type="entry name" value="casE_Cse3"/>
    <property type="match status" value="1"/>
</dbReference>
<dbReference type="Proteomes" id="UP000287533">
    <property type="component" value="Unassembled WGS sequence"/>
</dbReference>
<protein>
    <submittedName>
        <fullName evidence="1">CRISPR-associated protein, Cse3 family</fullName>
    </submittedName>
</protein>
<dbReference type="InterPro" id="IPR010179">
    <property type="entry name" value="CRISPR-assoc_prot_Cse3"/>
</dbReference>
<name>A0A430FLL2_9BIFI</name>
<dbReference type="SMART" id="SM01101">
    <property type="entry name" value="CRISPR_assoc"/>
    <property type="match status" value="1"/>
</dbReference>
<proteinExistence type="predicted"/>
<dbReference type="AlphaFoldDB" id="A0A430FLL2"/>
<dbReference type="CDD" id="cd09727">
    <property type="entry name" value="Cas6_I-E"/>
    <property type="match status" value="1"/>
</dbReference>
<dbReference type="RefSeq" id="WP_125979110.1">
    <property type="nucleotide sequence ID" value="NZ_QXGL01000001.1"/>
</dbReference>
<gene>
    <name evidence="1" type="ORF">D2E25_0099</name>
</gene>